<evidence type="ECO:0008006" key="3">
    <source>
        <dbReference type="Google" id="ProtNLM"/>
    </source>
</evidence>
<dbReference type="InterPro" id="IPR036388">
    <property type="entry name" value="WH-like_DNA-bd_sf"/>
</dbReference>
<accession>A0A379AG44</accession>
<sequence length="204" mass="23635">MIKITREEIRCASCKYGCDLTHRASDIYNRCPLQKITTWPGGNHFFSSSILSMVAGKYESLFCRGCVFVDFSRENVRYFTNSNWIEYLKHTGLMLIIVSDRHMEPLAAYWQKEDLRIQTVIYADLSLDEINRQIQGCYFGLKGEVRKKVNALKQDEVRFLDLAMNGLSLPIIAREMGIEVKRVYNIKDAIRRKMGISLNQLFSA</sequence>
<evidence type="ECO:0000313" key="1">
    <source>
        <dbReference type="EMBL" id="SUB16811.1"/>
    </source>
</evidence>
<dbReference type="SUPFAM" id="SSF46894">
    <property type="entry name" value="C-terminal effector domain of the bipartite response regulators"/>
    <property type="match status" value="1"/>
</dbReference>
<dbReference type="GO" id="GO:0006355">
    <property type="term" value="P:regulation of DNA-templated transcription"/>
    <property type="evidence" value="ECO:0007669"/>
    <property type="project" value="InterPro"/>
</dbReference>
<dbReference type="AlphaFoldDB" id="A0A379AG44"/>
<dbReference type="Gene3D" id="1.10.10.10">
    <property type="entry name" value="Winged helix-like DNA-binding domain superfamily/Winged helix DNA-binding domain"/>
    <property type="match status" value="1"/>
</dbReference>
<name>A0A379AG44_ENTAG</name>
<dbReference type="EMBL" id="UGSO01000001">
    <property type="protein sequence ID" value="SUB16811.1"/>
    <property type="molecule type" value="Genomic_DNA"/>
</dbReference>
<reference evidence="1 2" key="1">
    <citation type="submission" date="2018-06" db="EMBL/GenBank/DDBJ databases">
        <authorList>
            <consortium name="Pathogen Informatics"/>
            <person name="Doyle S."/>
        </authorList>
    </citation>
    <scope>NUCLEOTIDE SEQUENCE [LARGE SCALE GENOMIC DNA]</scope>
    <source>
        <strain evidence="1 2">NCTC9381</strain>
    </source>
</reference>
<gene>
    <name evidence="1" type="ORF">NCTC9381_02727</name>
</gene>
<dbReference type="STRING" id="549.BEE12_16690"/>
<dbReference type="Proteomes" id="UP000254640">
    <property type="component" value="Unassembled WGS sequence"/>
</dbReference>
<protein>
    <recommendedName>
        <fullName evidence="3">LuxR family transcriptional regulator</fullName>
    </recommendedName>
</protein>
<evidence type="ECO:0000313" key="2">
    <source>
        <dbReference type="Proteomes" id="UP000254640"/>
    </source>
</evidence>
<dbReference type="GO" id="GO:0003677">
    <property type="term" value="F:DNA binding"/>
    <property type="evidence" value="ECO:0007669"/>
    <property type="project" value="InterPro"/>
</dbReference>
<organism evidence="1 2">
    <name type="scientific">Enterobacter agglomerans</name>
    <name type="common">Erwinia herbicola</name>
    <name type="synonym">Pantoea agglomerans</name>
    <dbReference type="NCBI Taxonomy" id="549"/>
    <lineage>
        <taxon>Bacteria</taxon>
        <taxon>Pseudomonadati</taxon>
        <taxon>Pseudomonadota</taxon>
        <taxon>Gammaproteobacteria</taxon>
        <taxon>Enterobacterales</taxon>
        <taxon>Erwiniaceae</taxon>
        <taxon>Pantoea</taxon>
        <taxon>Pantoea agglomerans group</taxon>
    </lineage>
</organism>
<dbReference type="InterPro" id="IPR016032">
    <property type="entry name" value="Sig_transdc_resp-reg_C-effctor"/>
</dbReference>
<keyword evidence="2" id="KW-1185">Reference proteome</keyword>
<proteinExistence type="predicted"/>